<keyword evidence="1" id="KW-0812">Transmembrane</keyword>
<organism evidence="2 3">
    <name type="scientific">Lachnoanaerobaculum saburreum</name>
    <dbReference type="NCBI Taxonomy" id="467210"/>
    <lineage>
        <taxon>Bacteria</taxon>
        <taxon>Bacillati</taxon>
        <taxon>Bacillota</taxon>
        <taxon>Clostridia</taxon>
        <taxon>Lachnospirales</taxon>
        <taxon>Lachnospiraceae</taxon>
        <taxon>Lachnoanaerobaculum</taxon>
    </lineage>
</organism>
<evidence type="ECO:0000256" key="1">
    <source>
        <dbReference type="SAM" id="Phobius"/>
    </source>
</evidence>
<dbReference type="STRING" id="467210.HMPREF1866_00997"/>
<evidence type="ECO:0000313" key="3">
    <source>
        <dbReference type="Proteomes" id="UP000070394"/>
    </source>
</evidence>
<keyword evidence="1" id="KW-0472">Membrane</keyword>
<protein>
    <recommendedName>
        <fullName evidence="4">F0F1-ATPase subunit</fullName>
    </recommendedName>
</protein>
<dbReference type="PATRIC" id="fig|467210.3.peg.986"/>
<accession>A0A133ZUR1</accession>
<evidence type="ECO:0008006" key="4">
    <source>
        <dbReference type="Google" id="ProtNLM"/>
    </source>
</evidence>
<dbReference type="Proteomes" id="UP000070394">
    <property type="component" value="Unassembled WGS sequence"/>
</dbReference>
<dbReference type="OrthoDB" id="2087782at2"/>
<dbReference type="InterPro" id="IPR032820">
    <property type="entry name" value="ATPase_put"/>
</dbReference>
<keyword evidence="1" id="KW-1133">Transmembrane helix</keyword>
<reference evidence="3" key="1">
    <citation type="submission" date="2016-01" db="EMBL/GenBank/DDBJ databases">
        <authorList>
            <person name="Mitreva M."/>
            <person name="Pepin K.H."/>
            <person name="Mihindukulasuriya K.A."/>
            <person name="Fulton R."/>
            <person name="Fronick C."/>
            <person name="O'Laughlin M."/>
            <person name="Miner T."/>
            <person name="Herter B."/>
            <person name="Rosa B.A."/>
            <person name="Cordes M."/>
            <person name="Tomlinson C."/>
            <person name="Wollam A."/>
            <person name="Palsikar V.B."/>
            <person name="Mardis E.R."/>
            <person name="Wilson R.K."/>
        </authorList>
    </citation>
    <scope>NUCLEOTIDE SEQUENCE [LARGE SCALE GENOMIC DNA]</scope>
    <source>
        <strain evidence="3">DNF00896</strain>
    </source>
</reference>
<evidence type="ECO:0000313" key="2">
    <source>
        <dbReference type="EMBL" id="KXB59181.1"/>
    </source>
</evidence>
<name>A0A133ZUR1_9FIRM</name>
<feature type="transmembrane region" description="Helical" evidence="1">
    <location>
        <begin position="35"/>
        <end position="59"/>
    </location>
</feature>
<dbReference type="AlphaFoldDB" id="A0A133ZUR1"/>
<sequence length="97" mass="11264">MEALKYLSLISQVGFTMITPVLLCTFVGIKLEEKFHFPFILIFLLLGVISGCMSGYRLIMNSLKKMEKDDQKKDLQIKENSFVLPKKESRIFKKKDE</sequence>
<dbReference type="RefSeq" id="WP_060930865.1">
    <property type="nucleotide sequence ID" value="NZ_KQ959797.1"/>
</dbReference>
<keyword evidence="3" id="KW-1185">Reference proteome</keyword>
<dbReference type="Pfam" id="PF09527">
    <property type="entry name" value="ATPase_gene1"/>
    <property type="match status" value="1"/>
</dbReference>
<proteinExistence type="predicted"/>
<dbReference type="EMBL" id="LSDA01000037">
    <property type="protein sequence ID" value="KXB59181.1"/>
    <property type="molecule type" value="Genomic_DNA"/>
</dbReference>
<gene>
    <name evidence="2" type="ORF">HMPREF1866_00997</name>
</gene>
<comment type="caution">
    <text evidence="2">The sequence shown here is derived from an EMBL/GenBank/DDBJ whole genome shotgun (WGS) entry which is preliminary data.</text>
</comment>
<feature type="transmembrane region" description="Helical" evidence="1">
    <location>
        <begin position="7"/>
        <end position="29"/>
    </location>
</feature>